<dbReference type="Pfam" id="PF01979">
    <property type="entry name" value="Amidohydro_1"/>
    <property type="match status" value="1"/>
</dbReference>
<dbReference type="PANTHER" id="PTHR43794">
    <property type="entry name" value="AMINOHYDROLASE SSNA-RELATED"/>
    <property type="match status" value="1"/>
</dbReference>
<evidence type="ECO:0000313" key="5">
    <source>
        <dbReference type="Proteomes" id="UP000072741"/>
    </source>
</evidence>
<protein>
    <submittedName>
        <fullName evidence="4">Amidohydrolase</fullName>
    </submittedName>
</protein>
<dbReference type="PANTHER" id="PTHR43794:SF11">
    <property type="entry name" value="AMIDOHYDROLASE-RELATED DOMAIN-CONTAINING PROTEIN"/>
    <property type="match status" value="1"/>
</dbReference>
<feature type="domain" description="Amidohydrolase-related" evidence="3">
    <location>
        <begin position="58"/>
        <end position="436"/>
    </location>
</feature>
<dbReference type="GO" id="GO:0016810">
    <property type="term" value="F:hydrolase activity, acting on carbon-nitrogen (but not peptide) bonds"/>
    <property type="evidence" value="ECO:0007669"/>
    <property type="project" value="InterPro"/>
</dbReference>
<dbReference type="Gene3D" id="2.30.40.10">
    <property type="entry name" value="Urease, subunit C, domain 1"/>
    <property type="match status" value="1"/>
</dbReference>
<dbReference type="SUPFAM" id="SSF51556">
    <property type="entry name" value="Metallo-dependent hydrolases"/>
    <property type="match status" value="1"/>
</dbReference>
<organism evidence="4 5">
    <name type="scientific">Pseudacidovorax intermedius</name>
    <dbReference type="NCBI Taxonomy" id="433924"/>
    <lineage>
        <taxon>Bacteria</taxon>
        <taxon>Pseudomonadati</taxon>
        <taxon>Pseudomonadota</taxon>
        <taxon>Betaproteobacteria</taxon>
        <taxon>Burkholderiales</taxon>
        <taxon>Comamonadaceae</taxon>
        <taxon>Pseudacidovorax</taxon>
    </lineage>
</organism>
<dbReference type="Proteomes" id="UP000072741">
    <property type="component" value="Unassembled WGS sequence"/>
</dbReference>
<keyword evidence="2 4" id="KW-0378">Hydrolase</keyword>
<dbReference type="RefSeq" id="WP_082702300.1">
    <property type="nucleotide sequence ID" value="NZ_LDSL01000042.1"/>
</dbReference>
<gene>
    <name evidence="4" type="ORF">NS331_06375</name>
</gene>
<dbReference type="InterPro" id="IPR032466">
    <property type="entry name" value="Metal_Hydrolase"/>
</dbReference>
<name>A0A147H2L3_9BURK</name>
<evidence type="ECO:0000313" key="4">
    <source>
        <dbReference type="EMBL" id="KTT24198.1"/>
    </source>
</evidence>
<proteinExistence type="inferred from homology"/>
<dbReference type="OrthoDB" id="9807210at2"/>
<sequence length="504" mass="54774">MSKKRTLLRGAQALLGDRHQHEPRPLDVLVEDGRVAAIEAAGTLGSADRVVDLSRHLLVPGLVNGHQHSHEHFQRGRTENLPLELWMHLVRTRMPVPLTPRQAYLRTMIGAIESLRTGCTTLVDDMALGAAIDRPRIEACLQAYDDAGIRALVGFAMMDKPIVDNFPFLAQHMPPAMAAEMRAGRRPDPQDCLALVRDLATHRHPHSRRVGVLVSASAPQRCTEPFLMQVRALADELALPVITHVQETRLQVVTGQLFYGCPMVEYLDRIGFLKPATSLIHAVWLNPREIEALARTGATAQHNPWSNLLLGSGIQPVRELLDAGVNVSLGSDGSCSTVTVNMLNVLGSAAALSKIRGDDHARWLSAREALHAGTVAGARALGFGDRLGSLHVGAIADLVAYRTDTVSFTPLSDPVRQLVYAERGAGLDFSMVDGEVAIQNGQLVRVDEAALLAEIQHEFAELMPQYARAEADMAPVLAAMERIHREGLATPVAPDTFAARLPAH</sequence>
<dbReference type="InterPro" id="IPR006680">
    <property type="entry name" value="Amidohydro-rel"/>
</dbReference>
<evidence type="ECO:0000256" key="1">
    <source>
        <dbReference type="ARBA" id="ARBA00006745"/>
    </source>
</evidence>
<evidence type="ECO:0000256" key="2">
    <source>
        <dbReference type="ARBA" id="ARBA00022801"/>
    </source>
</evidence>
<dbReference type="PATRIC" id="fig|433924.3.peg.3214"/>
<dbReference type="Gene3D" id="3.20.20.140">
    <property type="entry name" value="Metal-dependent hydrolases"/>
    <property type="match status" value="1"/>
</dbReference>
<evidence type="ECO:0000259" key="3">
    <source>
        <dbReference type="Pfam" id="PF01979"/>
    </source>
</evidence>
<comment type="similarity">
    <text evidence="1">Belongs to the metallo-dependent hydrolases superfamily. ATZ/TRZ family.</text>
</comment>
<dbReference type="InterPro" id="IPR050287">
    <property type="entry name" value="MTA/SAH_deaminase"/>
</dbReference>
<dbReference type="InterPro" id="IPR011059">
    <property type="entry name" value="Metal-dep_hydrolase_composite"/>
</dbReference>
<comment type="caution">
    <text evidence="4">The sequence shown here is derived from an EMBL/GenBank/DDBJ whole genome shotgun (WGS) entry which is preliminary data.</text>
</comment>
<reference evidence="4 5" key="1">
    <citation type="journal article" date="2016" name="Front. Microbiol.">
        <title>Genomic Resource of Rice Seed Associated Bacteria.</title>
        <authorList>
            <person name="Midha S."/>
            <person name="Bansal K."/>
            <person name="Sharma S."/>
            <person name="Kumar N."/>
            <person name="Patil P.P."/>
            <person name="Chaudhry V."/>
            <person name="Patil P.B."/>
        </authorList>
    </citation>
    <scope>NUCLEOTIDE SEQUENCE [LARGE SCALE GENOMIC DNA]</scope>
    <source>
        <strain evidence="4 5">NS331</strain>
    </source>
</reference>
<accession>A0A147H2L3</accession>
<dbReference type="EMBL" id="LDSL01000042">
    <property type="protein sequence ID" value="KTT24198.1"/>
    <property type="molecule type" value="Genomic_DNA"/>
</dbReference>
<dbReference type="SUPFAM" id="SSF51338">
    <property type="entry name" value="Composite domain of metallo-dependent hydrolases"/>
    <property type="match status" value="1"/>
</dbReference>
<dbReference type="AlphaFoldDB" id="A0A147H2L3"/>
<keyword evidence="5" id="KW-1185">Reference proteome</keyword>